<evidence type="ECO:0000259" key="5">
    <source>
        <dbReference type="PROSITE" id="PS50110"/>
    </source>
</evidence>
<dbReference type="SUPFAM" id="SSF46894">
    <property type="entry name" value="C-terminal effector domain of the bipartite response regulators"/>
    <property type="match status" value="1"/>
</dbReference>
<dbReference type="GO" id="GO:0000160">
    <property type="term" value="P:phosphorelay signal transduction system"/>
    <property type="evidence" value="ECO:0007669"/>
    <property type="project" value="InterPro"/>
</dbReference>
<reference evidence="7" key="1">
    <citation type="submission" date="2015-09" db="EMBL/GenBank/DDBJ databases">
        <title>Complete sequence of Algoriphagus sp. M8-2.</title>
        <authorList>
            <person name="Shintani M."/>
        </authorList>
    </citation>
    <scope>NUCLEOTIDE SEQUENCE [LARGE SCALE GENOMIC DNA]</scope>
    <source>
        <strain evidence="7">M8-2</strain>
    </source>
</reference>
<evidence type="ECO:0000313" key="7">
    <source>
        <dbReference type="Proteomes" id="UP000073816"/>
    </source>
</evidence>
<protein>
    <submittedName>
        <fullName evidence="6">Ligand-binding protein SH3</fullName>
    </submittedName>
</protein>
<dbReference type="SMART" id="SM00448">
    <property type="entry name" value="REC"/>
    <property type="match status" value="1"/>
</dbReference>
<organism evidence="6 7">
    <name type="scientific">Algoriphagus sanaruensis</name>
    <dbReference type="NCBI Taxonomy" id="1727163"/>
    <lineage>
        <taxon>Bacteria</taxon>
        <taxon>Pseudomonadati</taxon>
        <taxon>Bacteroidota</taxon>
        <taxon>Cytophagia</taxon>
        <taxon>Cytophagales</taxon>
        <taxon>Cyclobacteriaceae</taxon>
        <taxon>Algoriphagus</taxon>
    </lineage>
</organism>
<dbReference type="Gene3D" id="3.40.50.2300">
    <property type="match status" value="1"/>
</dbReference>
<dbReference type="KEGG" id="alm:AO498_02630"/>
<gene>
    <name evidence="6" type="ORF">AO498_02630</name>
</gene>
<dbReference type="InterPro" id="IPR011006">
    <property type="entry name" value="CheY-like_superfamily"/>
</dbReference>
<dbReference type="AlphaFoldDB" id="A0A142EJH2"/>
<dbReference type="CDD" id="cd06170">
    <property type="entry name" value="LuxR_C_like"/>
    <property type="match status" value="1"/>
</dbReference>
<name>A0A142EJH2_9BACT</name>
<dbReference type="GO" id="GO:0006355">
    <property type="term" value="P:regulation of DNA-templated transcription"/>
    <property type="evidence" value="ECO:0007669"/>
    <property type="project" value="InterPro"/>
</dbReference>
<dbReference type="GO" id="GO:0003677">
    <property type="term" value="F:DNA binding"/>
    <property type="evidence" value="ECO:0007669"/>
    <property type="project" value="UniProtKB-KW"/>
</dbReference>
<dbReference type="SUPFAM" id="SSF52172">
    <property type="entry name" value="CheY-like"/>
    <property type="match status" value="1"/>
</dbReference>
<evidence type="ECO:0000256" key="1">
    <source>
        <dbReference type="ARBA" id="ARBA00022553"/>
    </source>
</evidence>
<dbReference type="STRING" id="1727163.AO498_02630"/>
<dbReference type="InterPro" id="IPR016032">
    <property type="entry name" value="Sig_transdc_resp-reg_C-effctor"/>
</dbReference>
<evidence type="ECO:0000256" key="3">
    <source>
        <dbReference type="PROSITE-ProRule" id="PRU00169"/>
    </source>
</evidence>
<dbReference type="Pfam" id="PF00072">
    <property type="entry name" value="Response_reg"/>
    <property type="match status" value="1"/>
</dbReference>
<dbReference type="InterPro" id="IPR000792">
    <property type="entry name" value="Tscrpt_reg_LuxR_C"/>
</dbReference>
<dbReference type="PANTHER" id="PTHR43214">
    <property type="entry name" value="TWO-COMPONENT RESPONSE REGULATOR"/>
    <property type="match status" value="1"/>
</dbReference>
<dbReference type="EMBL" id="CP012836">
    <property type="protein sequence ID" value="AMQ55277.1"/>
    <property type="molecule type" value="Genomic_DNA"/>
</dbReference>
<dbReference type="PATRIC" id="fig|1727163.4.peg.549"/>
<dbReference type="InterPro" id="IPR039420">
    <property type="entry name" value="WalR-like"/>
</dbReference>
<sequence length="216" mass="24422">MKIKLVIAEDNSFLLKAIREKLSLFSDLELKFCAVDGQDLIGKLEQDSNIHLILMDIEMPKMNGIEAVEKVTQKYPQIKIIMLTVFDNDEHIFKAIQAGAHGYFLKEVDPPTLHQGILDTLEGGAAMTPSIAMKALKLLRNPPNFEEAKEETNLTAREIEILEQTSKGLNYNQIGENLFISPKTVRKHIENIYAKLQVHNKMEAVQKAVKNRIIEG</sequence>
<accession>A0A142EJH2</accession>
<evidence type="ECO:0000256" key="2">
    <source>
        <dbReference type="ARBA" id="ARBA00023125"/>
    </source>
</evidence>
<dbReference type="PRINTS" id="PR00038">
    <property type="entry name" value="HTHLUXR"/>
</dbReference>
<dbReference type="Proteomes" id="UP000073816">
    <property type="component" value="Chromosome"/>
</dbReference>
<dbReference type="SMART" id="SM00421">
    <property type="entry name" value="HTH_LUXR"/>
    <property type="match status" value="1"/>
</dbReference>
<dbReference type="CDD" id="cd17535">
    <property type="entry name" value="REC_NarL-like"/>
    <property type="match status" value="1"/>
</dbReference>
<dbReference type="OrthoDB" id="9797341at2"/>
<dbReference type="RefSeq" id="WP_067543406.1">
    <property type="nucleotide sequence ID" value="NZ_CP012836.1"/>
</dbReference>
<keyword evidence="1 3" id="KW-0597">Phosphoprotein</keyword>
<feature type="domain" description="HTH luxR-type" evidence="4">
    <location>
        <begin position="147"/>
        <end position="212"/>
    </location>
</feature>
<dbReference type="Pfam" id="PF00196">
    <property type="entry name" value="GerE"/>
    <property type="match status" value="1"/>
</dbReference>
<dbReference type="PROSITE" id="PS00622">
    <property type="entry name" value="HTH_LUXR_1"/>
    <property type="match status" value="1"/>
</dbReference>
<feature type="domain" description="Response regulatory" evidence="5">
    <location>
        <begin position="4"/>
        <end position="121"/>
    </location>
</feature>
<reference evidence="6 7" key="2">
    <citation type="journal article" date="2016" name="Genome Announc.">
        <title>Complete Genome Sequence of Algoriphagus sp. Strain M8-2, Isolated from a Brackish Lake.</title>
        <authorList>
            <person name="Muraguchi Y."/>
            <person name="Kushimoto K."/>
            <person name="Ohtsubo Y."/>
            <person name="Suzuki T."/>
            <person name="Dohra H."/>
            <person name="Kimbara K."/>
            <person name="Shintani M."/>
        </authorList>
    </citation>
    <scope>NUCLEOTIDE SEQUENCE [LARGE SCALE GENOMIC DNA]</scope>
    <source>
        <strain evidence="6 7">M8-2</strain>
    </source>
</reference>
<keyword evidence="7" id="KW-1185">Reference proteome</keyword>
<dbReference type="PROSITE" id="PS50110">
    <property type="entry name" value="RESPONSE_REGULATORY"/>
    <property type="match status" value="1"/>
</dbReference>
<evidence type="ECO:0000313" key="6">
    <source>
        <dbReference type="EMBL" id="AMQ55277.1"/>
    </source>
</evidence>
<evidence type="ECO:0000259" key="4">
    <source>
        <dbReference type="PROSITE" id="PS50043"/>
    </source>
</evidence>
<dbReference type="PANTHER" id="PTHR43214:SF43">
    <property type="entry name" value="TWO-COMPONENT RESPONSE REGULATOR"/>
    <property type="match status" value="1"/>
</dbReference>
<feature type="modified residue" description="4-aspartylphosphate" evidence="3">
    <location>
        <position position="56"/>
    </location>
</feature>
<keyword evidence="2" id="KW-0238">DNA-binding</keyword>
<dbReference type="InterPro" id="IPR001789">
    <property type="entry name" value="Sig_transdc_resp-reg_receiver"/>
</dbReference>
<dbReference type="PROSITE" id="PS50043">
    <property type="entry name" value="HTH_LUXR_2"/>
    <property type="match status" value="1"/>
</dbReference>
<proteinExistence type="predicted"/>
<dbReference type="InterPro" id="IPR058245">
    <property type="entry name" value="NreC/VraR/RcsB-like_REC"/>
</dbReference>